<comment type="subcellular location">
    <subcellularLocation>
        <location evidence="1">Membrane</location>
    </subcellularLocation>
</comment>
<dbReference type="GO" id="GO:0006935">
    <property type="term" value="P:chemotaxis"/>
    <property type="evidence" value="ECO:0007669"/>
    <property type="project" value="InterPro"/>
</dbReference>
<dbReference type="InterPro" id="IPR051310">
    <property type="entry name" value="MCP_chemotaxis"/>
</dbReference>
<dbReference type="InterPro" id="IPR003660">
    <property type="entry name" value="HAMP_dom"/>
</dbReference>
<feature type="domain" description="HAMP" evidence="9">
    <location>
        <begin position="214"/>
        <end position="266"/>
    </location>
</feature>
<dbReference type="Gene3D" id="1.10.287.950">
    <property type="entry name" value="Methyl-accepting chemotaxis protein"/>
    <property type="match status" value="1"/>
</dbReference>
<dbReference type="PRINTS" id="PR00260">
    <property type="entry name" value="CHEMTRNSDUCR"/>
</dbReference>
<evidence type="ECO:0000256" key="3">
    <source>
        <dbReference type="ARBA" id="ARBA00023224"/>
    </source>
</evidence>
<evidence type="ECO:0000259" key="9">
    <source>
        <dbReference type="PROSITE" id="PS50885"/>
    </source>
</evidence>
<protein>
    <submittedName>
        <fullName evidence="10">Methyl-accepting chemotaxis protein</fullName>
    </submittedName>
</protein>
<dbReference type="EMBL" id="JAPIVE010000003">
    <property type="protein sequence ID" value="MCX2524778.1"/>
    <property type="molecule type" value="Genomic_DNA"/>
</dbReference>
<feature type="region of interest" description="Disordered" evidence="6">
    <location>
        <begin position="521"/>
        <end position="553"/>
    </location>
</feature>
<comment type="similarity">
    <text evidence="4">Belongs to the methyl-accepting chemotaxis (MCP) protein family.</text>
</comment>
<dbReference type="CDD" id="cd06225">
    <property type="entry name" value="HAMP"/>
    <property type="match status" value="1"/>
</dbReference>
<evidence type="ECO:0000256" key="7">
    <source>
        <dbReference type="SAM" id="Phobius"/>
    </source>
</evidence>
<feature type="compositionally biased region" description="Basic and acidic residues" evidence="6">
    <location>
        <begin position="316"/>
        <end position="325"/>
    </location>
</feature>
<dbReference type="SMART" id="SM00283">
    <property type="entry name" value="MA"/>
    <property type="match status" value="1"/>
</dbReference>
<feature type="transmembrane region" description="Helical" evidence="7">
    <location>
        <begin position="190"/>
        <end position="212"/>
    </location>
</feature>
<dbReference type="Proteomes" id="UP001165678">
    <property type="component" value="Unassembled WGS sequence"/>
</dbReference>
<dbReference type="Pfam" id="PF12729">
    <property type="entry name" value="4HB_MCP_1"/>
    <property type="match status" value="1"/>
</dbReference>
<keyword evidence="7" id="KW-0812">Transmembrane</keyword>
<dbReference type="GO" id="GO:0005886">
    <property type="term" value="C:plasma membrane"/>
    <property type="evidence" value="ECO:0007669"/>
    <property type="project" value="TreeGrafter"/>
</dbReference>
<feature type="domain" description="Methyl-accepting transducer" evidence="8">
    <location>
        <begin position="271"/>
        <end position="500"/>
    </location>
</feature>
<evidence type="ECO:0000256" key="2">
    <source>
        <dbReference type="ARBA" id="ARBA00022481"/>
    </source>
</evidence>
<sequence>MLSNIKIGTRLAAAFAIVSLLLLLSSAVGLYGLLSMKETAHTAIERDAALSMNALNIQRLALQERRFEKDAFINLDNPDKLLSYRTRWDGARTELMQTLRTGEALAVAPENRELYARAQQALERYASDFIGVHERIQAGELTTTADANTAFSAYKQNIYELEELAGQINDVAASRLAAAPPYIDQQSNKALIALIAFSGMALLLAAALSWVITRGITRPLNQALSAVNQMADGDLRHEVRSERRDEIGTLLRGVAEMRTSLASLVTSLRHSSNAVFDGANHISSGARELSSRTEEQAASLEETAASMEEITATVKHSTDATREADQQANSAAEQASRGGADVQRNVILMREIAASSSKMHEIIKVIDDIAFQTNLLALNASVESARAGDKGRGFAVVANEVRSLATRSAASAHDIRIMLDETHKKILECATQSEHSGETIEGVVVSITRVAELISSVAMATREQMQGIDQINTAVSQIDGVTQQNAALVQESSLSSAELEQQASELKALVARFKLPDEQWAEQAHAATESHGTTTSKSRSGRSSGHHMPEYQT</sequence>
<dbReference type="RefSeq" id="WP_250939284.1">
    <property type="nucleotide sequence ID" value="NZ_JAMLJK010000004.1"/>
</dbReference>
<dbReference type="GO" id="GO:0004888">
    <property type="term" value="F:transmembrane signaling receptor activity"/>
    <property type="evidence" value="ECO:0007669"/>
    <property type="project" value="InterPro"/>
</dbReference>
<dbReference type="InterPro" id="IPR024478">
    <property type="entry name" value="HlyB_4HB_MCP"/>
</dbReference>
<organism evidence="10 11">
    <name type="scientific">Larsenimonas rhizosphaerae</name>
    <dbReference type="NCBI Taxonomy" id="2944682"/>
    <lineage>
        <taxon>Bacteria</taxon>
        <taxon>Pseudomonadati</taxon>
        <taxon>Pseudomonadota</taxon>
        <taxon>Gammaproteobacteria</taxon>
        <taxon>Oceanospirillales</taxon>
        <taxon>Halomonadaceae</taxon>
        <taxon>Larsenimonas</taxon>
    </lineage>
</organism>
<evidence type="ECO:0000313" key="10">
    <source>
        <dbReference type="EMBL" id="MCX2524778.1"/>
    </source>
</evidence>
<keyword evidence="7" id="KW-1133">Transmembrane helix</keyword>
<keyword evidence="3 5" id="KW-0807">Transducer</keyword>
<reference evidence="10" key="1">
    <citation type="submission" date="2022-11" db="EMBL/GenBank/DDBJ databases">
        <title>Larsenimonas rhizosphaerae sp. nov., isolated from a tidal mudflat.</title>
        <authorList>
            <person name="Lee S.D."/>
            <person name="Kim I.S."/>
        </authorList>
    </citation>
    <scope>NUCLEOTIDE SEQUENCE</scope>
    <source>
        <strain evidence="10">GH2-1</strain>
    </source>
</reference>
<feature type="compositionally biased region" description="Low complexity" evidence="6">
    <location>
        <begin position="530"/>
        <end position="543"/>
    </location>
</feature>
<evidence type="ECO:0000256" key="4">
    <source>
        <dbReference type="ARBA" id="ARBA00029447"/>
    </source>
</evidence>
<dbReference type="PROSITE" id="PS50885">
    <property type="entry name" value="HAMP"/>
    <property type="match status" value="1"/>
</dbReference>
<dbReference type="PROSITE" id="PS50111">
    <property type="entry name" value="CHEMOTAXIS_TRANSDUC_2"/>
    <property type="match status" value="1"/>
</dbReference>
<keyword evidence="2" id="KW-0488">Methylation</keyword>
<evidence type="ECO:0000256" key="6">
    <source>
        <dbReference type="SAM" id="MobiDB-lite"/>
    </source>
</evidence>
<dbReference type="Pfam" id="PF00015">
    <property type="entry name" value="MCPsignal"/>
    <property type="match status" value="1"/>
</dbReference>
<dbReference type="FunFam" id="1.10.287.950:FF:000001">
    <property type="entry name" value="Methyl-accepting chemotaxis sensory transducer"/>
    <property type="match status" value="1"/>
</dbReference>
<dbReference type="SUPFAM" id="SSF58104">
    <property type="entry name" value="Methyl-accepting chemotaxis protein (MCP) signaling domain"/>
    <property type="match status" value="1"/>
</dbReference>
<name>A0AA41ZIZ7_9GAMM</name>
<keyword evidence="11" id="KW-1185">Reference proteome</keyword>
<evidence type="ECO:0000313" key="11">
    <source>
        <dbReference type="Proteomes" id="UP001165678"/>
    </source>
</evidence>
<accession>A0AA41ZIZ7</accession>
<dbReference type="InterPro" id="IPR004089">
    <property type="entry name" value="MCPsignal_dom"/>
</dbReference>
<dbReference type="PANTHER" id="PTHR43531">
    <property type="entry name" value="PROTEIN ICFG"/>
    <property type="match status" value="1"/>
</dbReference>
<dbReference type="GO" id="GO:0007165">
    <property type="term" value="P:signal transduction"/>
    <property type="evidence" value="ECO:0007669"/>
    <property type="project" value="UniProtKB-KW"/>
</dbReference>
<dbReference type="InterPro" id="IPR004090">
    <property type="entry name" value="Chemotax_Me-accpt_rcpt"/>
</dbReference>
<comment type="caution">
    <text evidence="10">The sequence shown here is derived from an EMBL/GenBank/DDBJ whole genome shotgun (WGS) entry which is preliminary data.</text>
</comment>
<gene>
    <name evidence="10" type="ORF">OQ287_11060</name>
</gene>
<dbReference type="SMART" id="SM00304">
    <property type="entry name" value="HAMP"/>
    <property type="match status" value="1"/>
</dbReference>
<evidence type="ECO:0000259" key="8">
    <source>
        <dbReference type="PROSITE" id="PS50111"/>
    </source>
</evidence>
<feature type="region of interest" description="Disordered" evidence="6">
    <location>
        <begin position="314"/>
        <end position="339"/>
    </location>
</feature>
<evidence type="ECO:0000256" key="1">
    <source>
        <dbReference type="ARBA" id="ARBA00004370"/>
    </source>
</evidence>
<dbReference type="PANTHER" id="PTHR43531:SF14">
    <property type="entry name" value="METHYL-ACCEPTING CHEMOTAXIS PROTEIN I-RELATED"/>
    <property type="match status" value="1"/>
</dbReference>
<dbReference type="Pfam" id="PF00672">
    <property type="entry name" value="HAMP"/>
    <property type="match status" value="1"/>
</dbReference>
<proteinExistence type="inferred from homology"/>
<dbReference type="CDD" id="cd11386">
    <property type="entry name" value="MCP_signal"/>
    <property type="match status" value="1"/>
</dbReference>
<evidence type="ECO:0000256" key="5">
    <source>
        <dbReference type="PROSITE-ProRule" id="PRU00284"/>
    </source>
</evidence>
<dbReference type="AlphaFoldDB" id="A0AA41ZIZ7"/>
<keyword evidence="7" id="KW-0472">Membrane</keyword>